<proteinExistence type="predicted"/>
<dbReference type="EMBL" id="RZNY01000021">
    <property type="protein sequence ID" value="RUT43265.1"/>
    <property type="molecule type" value="Genomic_DNA"/>
</dbReference>
<sequence>MNTLNKHDFFYCYSLELFKFLKFQKNIDYVCTAYHERTHNKFWQFAGTDELQDAISEYRKLNKNGI</sequence>
<reference evidence="1 2" key="1">
    <citation type="submission" date="2018-12" db="EMBL/GenBank/DDBJ databases">
        <authorList>
            <person name="Sun L."/>
            <person name="Chen Z."/>
        </authorList>
    </citation>
    <scope>NUCLEOTIDE SEQUENCE [LARGE SCALE GENOMIC DNA]</scope>
    <source>
        <strain evidence="1 2">DSM 15890</strain>
    </source>
</reference>
<protein>
    <recommendedName>
        <fullName evidence="3">DUF5659 domain-containing protein</fullName>
    </recommendedName>
</protein>
<evidence type="ECO:0008006" key="3">
    <source>
        <dbReference type="Google" id="ProtNLM"/>
    </source>
</evidence>
<evidence type="ECO:0000313" key="1">
    <source>
        <dbReference type="EMBL" id="RUT43265.1"/>
    </source>
</evidence>
<dbReference type="AlphaFoldDB" id="A0A3S1DEU5"/>
<comment type="caution">
    <text evidence="1">The sequence shown here is derived from an EMBL/GenBank/DDBJ whole genome shotgun (WGS) entry which is preliminary data.</text>
</comment>
<dbReference type="Proteomes" id="UP000279446">
    <property type="component" value="Unassembled WGS sequence"/>
</dbReference>
<keyword evidence="2" id="KW-1185">Reference proteome</keyword>
<organism evidence="1 2">
    <name type="scientific">Paenibacillus anaericanus</name>
    <dbReference type="NCBI Taxonomy" id="170367"/>
    <lineage>
        <taxon>Bacteria</taxon>
        <taxon>Bacillati</taxon>
        <taxon>Bacillota</taxon>
        <taxon>Bacilli</taxon>
        <taxon>Bacillales</taxon>
        <taxon>Paenibacillaceae</taxon>
        <taxon>Paenibacillus</taxon>
    </lineage>
</organism>
<dbReference type="RefSeq" id="WP_127193988.1">
    <property type="nucleotide sequence ID" value="NZ_RZNY01000021.1"/>
</dbReference>
<name>A0A3S1DEU5_9BACL</name>
<gene>
    <name evidence="1" type="ORF">EJP82_20840</name>
</gene>
<accession>A0A3S1DEU5</accession>
<dbReference type="OrthoDB" id="2932668at2"/>
<evidence type="ECO:0000313" key="2">
    <source>
        <dbReference type="Proteomes" id="UP000279446"/>
    </source>
</evidence>